<dbReference type="GO" id="GO:0008270">
    <property type="term" value="F:zinc ion binding"/>
    <property type="evidence" value="ECO:0007669"/>
    <property type="project" value="UniProtKB-KW"/>
</dbReference>
<dbReference type="PANTHER" id="PTHR16048">
    <property type="entry name" value="MSL2-RELATED"/>
    <property type="match status" value="1"/>
</dbReference>
<evidence type="ECO:0000313" key="8">
    <source>
        <dbReference type="EMBL" id="KAF7268515.1"/>
    </source>
</evidence>
<dbReference type="CDD" id="cd13122">
    <property type="entry name" value="MSL2_CXC"/>
    <property type="match status" value="1"/>
</dbReference>
<keyword evidence="2" id="KW-0862">Zinc</keyword>
<dbReference type="InterPro" id="IPR001841">
    <property type="entry name" value="Znf_RING"/>
</dbReference>
<dbReference type="Pfam" id="PF16685">
    <property type="entry name" value="zf-RING_10"/>
    <property type="match status" value="1"/>
</dbReference>
<feature type="compositionally biased region" description="Low complexity" evidence="5">
    <location>
        <begin position="235"/>
        <end position="248"/>
    </location>
</feature>
<evidence type="ECO:0000256" key="1">
    <source>
        <dbReference type="ARBA" id="ARBA00022771"/>
    </source>
</evidence>
<dbReference type="InterPro" id="IPR032043">
    <property type="entry name" value="Msl2_Znf-RING"/>
</dbReference>
<reference evidence="8" key="1">
    <citation type="submission" date="2020-08" db="EMBL/GenBank/DDBJ databases">
        <title>Genome sequencing and assembly of the red palm weevil Rhynchophorus ferrugineus.</title>
        <authorList>
            <person name="Dias G.B."/>
            <person name="Bergman C.M."/>
            <person name="Manee M."/>
        </authorList>
    </citation>
    <scope>NUCLEOTIDE SEQUENCE</scope>
    <source>
        <strain evidence="8">AA-2017</strain>
        <tissue evidence="8">Whole larva</tissue>
    </source>
</reference>
<keyword evidence="1 3" id="KW-0479">Metal-binding</keyword>
<protein>
    <submittedName>
        <fullName evidence="8">Uncharacterized protein</fullName>
    </submittedName>
</protein>
<accession>A0A834M6G8</accession>
<dbReference type="Gene3D" id="3.30.40.10">
    <property type="entry name" value="Zinc/RING finger domain, C3HC4 (zinc finger)"/>
    <property type="match status" value="1"/>
</dbReference>
<keyword evidence="1 3" id="KW-0863">Zinc-finger</keyword>
<dbReference type="PROSITE" id="PS52051">
    <property type="entry name" value="CXC_MSL2"/>
    <property type="match status" value="1"/>
</dbReference>
<dbReference type="InterPro" id="IPR033467">
    <property type="entry name" value="Tesmin/TSO1-like_CXC"/>
</dbReference>
<evidence type="ECO:0000313" key="9">
    <source>
        <dbReference type="Proteomes" id="UP000625711"/>
    </source>
</evidence>
<dbReference type="InterPro" id="IPR032049">
    <property type="entry name" value="Msl2-CXC"/>
</dbReference>
<dbReference type="EMBL" id="JAACXV010014320">
    <property type="protein sequence ID" value="KAF7268515.1"/>
    <property type="molecule type" value="Genomic_DNA"/>
</dbReference>
<evidence type="ECO:0000259" key="7">
    <source>
        <dbReference type="PROSITE" id="PS52051"/>
    </source>
</evidence>
<keyword evidence="4" id="KW-0158">Chromosome</keyword>
<evidence type="ECO:0000259" key="6">
    <source>
        <dbReference type="PROSITE" id="PS50089"/>
    </source>
</evidence>
<dbReference type="GO" id="GO:0072487">
    <property type="term" value="C:MSL complex"/>
    <property type="evidence" value="ECO:0007669"/>
    <property type="project" value="UniProtKB-UniRule"/>
</dbReference>
<evidence type="ECO:0000256" key="4">
    <source>
        <dbReference type="PROSITE-ProRule" id="PRU01396"/>
    </source>
</evidence>
<feature type="domain" description="CXC MSL2-type" evidence="7">
    <location>
        <begin position="266"/>
        <end position="317"/>
    </location>
</feature>
<feature type="domain" description="RING-type" evidence="6">
    <location>
        <begin position="55"/>
        <end position="96"/>
    </location>
</feature>
<evidence type="ECO:0000256" key="2">
    <source>
        <dbReference type="ARBA" id="ARBA00022833"/>
    </source>
</evidence>
<proteinExistence type="inferred from homology"/>
<keyword evidence="4" id="KW-0539">Nucleus</keyword>
<dbReference type="PROSITE" id="PS50089">
    <property type="entry name" value="ZF_RING_2"/>
    <property type="match status" value="1"/>
</dbReference>
<dbReference type="GO" id="GO:0016567">
    <property type="term" value="P:protein ubiquitination"/>
    <property type="evidence" value="ECO:0007669"/>
    <property type="project" value="TreeGrafter"/>
</dbReference>
<name>A0A834M6G8_RHYFE</name>
<dbReference type="InterPro" id="IPR013083">
    <property type="entry name" value="Znf_RING/FYVE/PHD"/>
</dbReference>
<comment type="caution">
    <text evidence="8">The sequence shown here is derived from an EMBL/GenBank/DDBJ whole genome shotgun (WGS) entry which is preliminary data.</text>
</comment>
<gene>
    <name evidence="8" type="ORF">GWI33_018393</name>
</gene>
<evidence type="ECO:0000256" key="5">
    <source>
        <dbReference type="SAM" id="MobiDB-lite"/>
    </source>
</evidence>
<dbReference type="AlphaFoldDB" id="A0A834M6G8"/>
<evidence type="ECO:0000256" key="3">
    <source>
        <dbReference type="PROSITE-ProRule" id="PRU00175"/>
    </source>
</evidence>
<dbReference type="SMART" id="SM01114">
    <property type="entry name" value="CXC"/>
    <property type="match status" value="1"/>
</dbReference>
<dbReference type="OrthoDB" id="10012174at2759"/>
<dbReference type="Pfam" id="PF16682">
    <property type="entry name" value="MSL2-CXC"/>
    <property type="match status" value="1"/>
</dbReference>
<dbReference type="PANTHER" id="PTHR16048:SF3">
    <property type="entry name" value="E3 UBIQUITIN-PROTEIN LIGASE MSL2"/>
    <property type="match status" value="1"/>
</dbReference>
<dbReference type="Proteomes" id="UP000625711">
    <property type="component" value="Unassembled WGS sequence"/>
</dbReference>
<sequence>MSSTSKDRPSTQTRMNSTNLYVTTTQIILKSEPGNPQTWQDLYRLVPYLRNSLCCVVCSMLLVDPLTPSKAQCQHHLCRRCKGGRKKIKPQCENCKDCKDYSENRSLRILMQMYKKMCLNLIHSKIFKCIKLQASQPGTGFERGASNLIQLINEGALFQDDYESKGGLPKTTYSILPCVYTNSVCPQSLPVPTQQSQIDLSKTSIPNNQNRTSLYSVVYPGSGNKITIKRKPKDSTNNNSNSINSVNSNKPKEYMEKAVFKKPCTKPKKGCRCGNATATPGKLTCCGQRCPCYVESKACIDCKCRGCRNPHRPDGNKVMPFIPELETSQLIMPSMQDIRLQQIQILPNPPQPTPPVLDDDPMTSVKLETLQLDTQFFSSDSLNGQFKTYKLLSPPFDVMHSLSGTDLLTCSMADDDEDTDITVV</sequence>
<dbReference type="InterPro" id="IPR037922">
    <property type="entry name" value="MSL2"/>
</dbReference>
<keyword evidence="9" id="KW-1185">Reference proteome</keyword>
<comment type="similarity">
    <text evidence="4">Belongs to the MSL2 family.</text>
</comment>
<organism evidence="8 9">
    <name type="scientific">Rhynchophorus ferrugineus</name>
    <name type="common">Red palm weevil</name>
    <name type="synonym">Curculio ferrugineus</name>
    <dbReference type="NCBI Taxonomy" id="354439"/>
    <lineage>
        <taxon>Eukaryota</taxon>
        <taxon>Metazoa</taxon>
        <taxon>Ecdysozoa</taxon>
        <taxon>Arthropoda</taxon>
        <taxon>Hexapoda</taxon>
        <taxon>Insecta</taxon>
        <taxon>Pterygota</taxon>
        <taxon>Neoptera</taxon>
        <taxon>Endopterygota</taxon>
        <taxon>Coleoptera</taxon>
        <taxon>Polyphaga</taxon>
        <taxon>Cucujiformia</taxon>
        <taxon>Curculionidae</taxon>
        <taxon>Dryophthorinae</taxon>
        <taxon>Rhynchophorus</taxon>
    </lineage>
</organism>
<dbReference type="GO" id="GO:0061630">
    <property type="term" value="F:ubiquitin protein ligase activity"/>
    <property type="evidence" value="ECO:0007669"/>
    <property type="project" value="InterPro"/>
</dbReference>
<feature type="region of interest" description="Disordered" evidence="5">
    <location>
        <begin position="227"/>
        <end position="248"/>
    </location>
</feature>